<name>A0ABR2GMK6_9EUKA</name>
<evidence type="ECO:0000259" key="1">
    <source>
        <dbReference type="Pfam" id="PF00144"/>
    </source>
</evidence>
<evidence type="ECO:0000313" key="3">
    <source>
        <dbReference type="EMBL" id="KAK8837432.1"/>
    </source>
</evidence>
<feature type="domain" description="Beta-lactamase-related" evidence="1">
    <location>
        <begin position="33"/>
        <end position="296"/>
    </location>
</feature>
<sequence length="506" mass="58172">MSTLNYTLPSNVGVNPESILNIVNILDECDCHSFMILRHNKIISQGWWKPYNPNYSHSLFSLSKSFVSTAICFAVQENLITFDDYIINFFPEYFPLPPSENMKKVQIKHLLMMSYGRPASLDPDFYYRKDWLEENLHVYLYHEPGTKFLYDNRCSYILSALLQKVTGKTVFEYLQPRLFKPLEIENIFWEEKNGYNMGRGGLNLKTVDLAKFGLFLKNKGQFNGKQLLRGDLVDEMTKYHIKTSDSNFTRSSAPDFMQGYGYFFWMCQNGGYRADGACSQFLVVMPKEDIVVAITAGTTTKGQVILQSLWDNLVDKLDEKSCISNEKEKVLQNQKILDDKLNSLNIRFLSSTVNFNSIDYQKFSGKIYKICQNGANVVKLSVVFGDVFDTLNLWALGNSKEPSDNSPKEAILLSLRVGHDEWVENDTKFETDNFHSHSTILFSDVACSSKWMSETEYAVKLVYTRTPYTDMIKINFLDNAIDGEYICYPVMANRGKSFQIMGVEIK</sequence>
<dbReference type="PANTHER" id="PTHR43283">
    <property type="entry name" value="BETA-LACTAMASE-RELATED"/>
    <property type="match status" value="1"/>
</dbReference>
<dbReference type="SUPFAM" id="SSF56601">
    <property type="entry name" value="beta-lactamase/transpeptidase-like"/>
    <property type="match status" value="1"/>
</dbReference>
<organism evidence="2 4">
    <name type="scientific">Tritrichomonas musculus</name>
    <dbReference type="NCBI Taxonomy" id="1915356"/>
    <lineage>
        <taxon>Eukaryota</taxon>
        <taxon>Metamonada</taxon>
        <taxon>Parabasalia</taxon>
        <taxon>Tritrichomonadida</taxon>
        <taxon>Tritrichomonadidae</taxon>
        <taxon>Tritrichomonas</taxon>
    </lineage>
</organism>
<dbReference type="EMBL" id="JAPFFF010000059">
    <property type="protein sequence ID" value="KAK8837432.1"/>
    <property type="molecule type" value="Genomic_DNA"/>
</dbReference>
<dbReference type="InterPro" id="IPR012338">
    <property type="entry name" value="Beta-lactam/transpept-like"/>
</dbReference>
<gene>
    <name evidence="2" type="ORF">M9Y10_026553</name>
    <name evidence="3" type="ORF">M9Y10_036427</name>
</gene>
<evidence type="ECO:0000313" key="4">
    <source>
        <dbReference type="Proteomes" id="UP001470230"/>
    </source>
</evidence>
<keyword evidence="4" id="KW-1185">Reference proteome</keyword>
<protein>
    <recommendedName>
        <fullName evidence="1">Beta-lactamase-related domain-containing protein</fullName>
    </recommendedName>
</protein>
<evidence type="ECO:0000313" key="2">
    <source>
        <dbReference type="EMBL" id="KAK8834647.1"/>
    </source>
</evidence>
<accession>A0ABR2GMK6</accession>
<comment type="caution">
    <text evidence="2">The sequence shown here is derived from an EMBL/GenBank/DDBJ whole genome shotgun (WGS) entry which is preliminary data.</text>
</comment>
<dbReference type="InterPro" id="IPR001466">
    <property type="entry name" value="Beta-lactam-related"/>
</dbReference>
<dbReference type="Gene3D" id="3.40.710.10">
    <property type="entry name" value="DD-peptidase/beta-lactamase superfamily"/>
    <property type="match status" value="1"/>
</dbReference>
<reference evidence="2 4" key="1">
    <citation type="submission" date="2024-04" db="EMBL/GenBank/DDBJ databases">
        <title>Tritrichomonas musculus Genome.</title>
        <authorList>
            <person name="Alves-Ferreira E."/>
            <person name="Grigg M."/>
            <person name="Lorenzi H."/>
            <person name="Galac M."/>
        </authorList>
    </citation>
    <scope>NUCLEOTIDE SEQUENCE [LARGE SCALE GENOMIC DNA]</scope>
    <source>
        <strain evidence="2 4">EAF2021</strain>
    </source>
</reference>
<dbReference type="EMBL" id="JAPFFF010000347">
    <property type="protein sequence ID" value="KAK8834647.1"/>
    <property type="molecule type" value="Genomic_DNA"/>
</dbReference>
<dbReference type="Proteomes" id="UP001470230">
    <property type="component" value="Unassembled WGS sequence"/>
</dbReference>
<dbReference type="InterPro" id="IPR050789">
    <property type="entry name" value="Diverse_Enzym_Activities"/>
</dbReference>
<proteinExistence type="predicted"/>
<dbReference type="PANTHER" id="PTHR43283:SF7">
    <property type="entry name" value="BETA-LACTAMASE-RELATED DOMAIN-CONTAINING PROTEIN"/>
    <property type="match status" value="1"/>
</dbReference>
<dbReference type="Pfam" id="PF00144">
    <property type="entry name" value="Beta-lactamase"/>
    <property type="match status" value="1"/>
</dbReference>